<evidence type="ECO:0000313" key="8">
    <source>
        <dbReference type="EMBL" id="BBA85069.1"/>
    </source>
</evidence>
<evidence type="ECO:0000256" key="6">
    <source>
        <dbReference type="SAM" id="Phobius"/>
    </source>
</evidence>
<dbReference type="KEGG" id="eor:NARRFE1_01270"/>
<keyword evidence="3 5" id="KW-0133">Cell shape</keyword>
<keyword evidence="6" id="KW-1133">Transmembrane helix</keyword>
<dbReference type="InterPro" id="IPR055342">
    <property type="entry name" value="MreC_beta-barrel_core"/>
</dbReference>
<evidence type="ECO:0000259" key="7">
    <source>
        <dbReference type="Pfam" id="PF04085"/>
    </source>
</evidence>
<dbReference type="GO" id="GO:0005886">
    <property type="term" value="C:plasma membrane"/>
    <property type="evidence" value="ECO:0007669"/>
    <property type="project" value="TreeGrafter"/>
</dbReference>
<protein>
    <recommendedName>
        <fullName evidence="2 5">Cell shape-determining protein MreC</fullName>
    </recommendedName>
    <alternativeName>
        <fullName evidence="4 5">Cell shape protein MreC</fullName>
    </alternativeName>
</protein>
<dbReference type="Gene3D" id="2.40.10.340">
    <property type="entry name" value="Rod shape-determining protein MreC, domain 1"/>
    <property type="match status" value="1"/>
</dbReference>
<proteinExistence type="inferred from homology"/>
<dbReference type="OrthoDB" id="9808025at2"/>
<dbReference type="EMBL" id="AP018161">
    <property type="protein sequence ID" value="BBA85069.1"/>
    <property type="molecule type" value="Genomic_DNA"/>
</dbReference>
<evidence type="ECO:0000313" key="9">
    <source>
        <dbReference type="Proteomes" id="UP000289537"/>
    </source>
</evidence>
<accession>A0A2Z5TPC2</accession>
<comment type="similarity">
    <text evidence="1 5">Belongs to the MreC family.</text>
</comment>
<dbReference type="NCBIfam" id="TIGR00219">
    <property type="entry name" value="mreC"/>
    <property type="match status" value="1"/>
</dbReference>
<reference evidence="8 9" key="1">
    <citation type="journal article" date="2017" name="Proc. Natl. Acad. Sci. U.S.A.">
        <title>Small genome symbiont underlies cuticle hardness in beetles.</title>
        <authorList>
            <person name="Anbutsu H."/>
            <person name="Moriyama M."/>
            <person name="Nikoh N."/>
            <person name="Hosokawa T."/>
            <person name="Futahashi R."/>
            <person name="Tanahashi M."/>
            <person name="Meng X.Y."/>
            <person name="Kuriwada T."/>
            <person name="Mori N."/>
            <person name="Oshima K."/>
            <person name="Hattori M."/>
            <person name="Fujie M."/>
            <person name="Satoh N."/>
            <person name="Maeda T."/>
            <person name="Shigenobu S."/>
            <person name="Koga R."/>
            <person name="Fukatsu T."/>
        </authorList>
    </citation>
    <scope>NUCLEOTIDE SEQUENCE [LARGE SCALE GENOMIC DNA]</scope>
    <source>
        <strain evidence="8">NARRFE1</strain>
    </source>
</reference>
<dbReference type="PANTHER" id="PTHR34138">
    <property type="entry name" value="CELL SHAPE-DETERMINING PROTEIN MREC"/>
    <property type="match status" value="1"/>
</dbReference>
<name>A0A2Z5TPC2_9GAMM</name>
<dbReference type="InterPro" id="IPR042177">
    <property type="entry name" value="Cell/Rod_1"/>
</dbReference>
<evidence type="ECO:0000256" key="5">
    <source>
        <dbReference type="PIRNR" id="PIRNR038471"/>
    </source>
</evidence>
<dbReference type="Proteomes" id="UP000289537">
    <property type="component" value="Chromosome"/>
</dbReference>
<dbReference type="Pfam" id="PF04085">
    <property type="entry name" value="MreC"/>
    <property type="match status" value="1"/>
</dbReference>
<feature type="transmembrane region" description="Helical" evidence="6">
    <location>
        <begin position="12"/>
        <end position="30"/>
    </location>
</feature>
<keyword evidence="6" id="KW-0472">Membrane</keyword>
<dbReference type="InterPro" id="IPR007221">
    <property type="entry name" value="MreC"/>
</dbReference>
<gene>
    <name evidence="8" type="primary">mreC</name>
    <name evidence="8" type="ORF">NARRFE1_01270</name>
</gene>
<evidence type="ECO:0000256" key="3">
    <source>
        <dbReference type="ARBA" id="ARBA00022960"/>
    </source>
</evidence>
<dbReference type="PANTHER" id="PTHR34138:SF1">
    <property type="entry name" value="CELL SHAPE-DETERMINING PROTEIN MREC"/>
    <property type="match status" value="1"/>
</dbReference>
<evidence type="ECO:0000256" key="2">
    <source>
        <dbReference type="ARBA" id="ARBA00013855"/>
    </source>
</evidence>
<evidence type="ECO:0000256" key="1">
    <source>
        <dbReference type="ARBA" id="ARBA00009369"/>
    </source>
</evidence>
<dbReference type="AlphaFoldDB" id="A0A2Z5TPC2"/>
<sequence>MINRNIFYKEKNYKLYIILIFLLSLTIFTIDNKSNEINFLRNIYINIISNKIRKYFNYIENIYNYNICNYNNNRKLIKENNILKKEIIKYRAINNKNIFFEIENKNLRKILNMDIIKKYDFIISKVIYYDNNYTFIVINKGKKDNLYIGQPVIDENGIIGQITKINDNNSIISTILNNKNPIISKIARNNIQLILYKHPYYNNMLYIKKKFLLYHDKNNIKENDLLISTGLDKKYPEGYPIGKIYKIFKKNKELNILIKPMSNFDNLNYLIILK</sequence>
<dbReference type="InterPro" id="IPR042175">
    <property type="entry name" value="Cell/Rod_MreC_2"/>
</dbReference>
<keyword evidence="6" id="KW-0812">Transmembrane</keyword>
<dbReference type="Gene3D" id="2.40.10.350">
    <property type="entry name" value="Rod shape-determining protein MreC, domain 2"/>
    <property type="match status" value="1"/>
</dbReference>
<comment type="function">
    <text evidence="5">Involved in formation and maintenance of cell shape.</text>
</comment>
<keyword evidence="9" id="KW-1185">Reference proteome</keyword>
<feature type="domain" description="Rod shape-determining protein MreC beta-barrel core" evidence="7">
    <location>
        <begin position="130"/>
        <end position="274"/>
    </location>
</feature>
<organism evidence="8 9">
    <name type="scientific">endosymbiont of Rhynchophorus ferrugineus</name>
    <dbReference type="NCBI Taxonomy" id="1972133"/>
    <lineage>
        <taxon>Bacteria</taxon>
        <taxon>Pseudomonadati</taxon>
        <taxon>Pseudomonadota</taxon>
        <taxon>Gammaproteobacteria</taxon>
        <taxon>Candidatus Nardonella</taxon>
    </lineage>
</organism>
<evidence type="ECO:0000256" key="4">
    <source>
        <dbReference type="ARBA" id="ARBA00032089"/>
    </source>
</evidence>
<dbReference type="PIRSF" id="PIRSF038471">
    <property type="entry name" value="MreC"/>
    <property type="match status" value="1"/>
</dbReference>
<dbReference type="RefSeq" id="WP_148708419.1">
    <property type="nucleotide sequence ID" value="NZ_AP018161.1"/>
</dbReference>
<dbReference type="GO" id="GO:0008360">
    <property type="term" value="P:regulation of cell shape"/>
    <property type="evidence" value="ECO:0007669"/>
    <property type="project" value="UniProtKB-KW"/>
</dbReference>